<dbReference type="GO" id="GO:0016747">
    <property type="term" value="F:acyltransferase activity, transferring groups other than amino-acyl groups"/>
    <property type="evidence" value="ECO:0007669"/>
    <property type="project" value="InterPro"/>
</dbReference>
<feature type="domain" description="Acyltransferase 3" evidence="2">
    <location>
        <begin position="22"/>
        <end position="341"/>
    </location>
</feature>
<dbReference type="Pfam" id="PF01757">
    <property type="entry name" value="Acyl_transf_3"/>
    <property type="match status" value="1"/>
</dbReference>
<dbReference type="PANTHER" id="PTHR23028">
    <property type="entry name" value="ACETYLTRANSFERASE"/>
    <property type="match status" value="1"/>
</dbReference>
<protein>
    <submittedName>
        <fullName evidence="3">Acyltransferase 3</fullName>
    </submittedName>
</protein>
<reference evidence="3 4" key="1">
    <citation type="journal article" date="2012" name="J. Bacteriol.">
        <title>Draft Genome Sequence of Plant Growth-Promoting Rhizobium Mesorhizobium amorphae, Isolated from Zinc-Lead Mine Tailings.</title>
        <authorList>
            <person name="Hao X."/>
            <person name="Lin Y."/>
            <person name="Johnstone L."/>
            <person name="Baltrus D.A."/>
            <person name="Miller S.J."/>
            <person name="Wei G."/>
            <person name="Rensing C."/>
        </authorList>
    </citation>
    <scope>NUCLEOTIDE SEQUENCE [LARGE SCALE GENOMIC DNA]</scope>
    <source>
        <strain evidence="3 4">CCNWGS0123</strain>
    </source>
</reference>
<feature type="transmembrane region" description="Helical" evidence="1">
    <location>
        <begin position="200"/>
        <end position="219"/>
    </location>
</feature>
<feature type="transmembrane region" description="Helical" evidence="1">
    <location>
        <begin position="176"/>
        <end position="194"/>
    </location>
</feature>
<sequence>MVSTVDAGVRMHVKPARQDYIATLDLLRLAAALAVVIFHYFFRGAASGALAEAYPLAAPFALYGYLGVNLFFLISGFVIAWSAEGRDWEQFAMARCVRLYPGFLACMTITFIVILAVGEPLFSTSFAQYAANLSMFAPAFGQSFMDGVYWSIVLELVFYGWVTLALFTGMLQKRKLELIFIWLAISALNEFFVGSRAIRLLFITEFGPFFAAGVVVHHIHAHGRSLSALLLLAASFLLSCSTISVTRDWMLNEYGIAVSQPHLVIANFAMHAMLIGGVLLRSRIGPPGLTLALGGLTYPLYLLHQNIGYLAINAAAPLVGKWTAALGCVALMLFASWVIWRHFERPVQRALKTWLGRAVEVTLARFRRASTDAQPAE</sequence>
<dbReference type="GO" id="GO:0009103">
    <property type="term" value="P:lipopolysaccharide biosynthetic process"/>
    <property type="evidence" value="ECO:0007669"/>
    <property type="project" value="TreeGrafter"/>
</dbReference>
<feature type="transmembrane region" description="Helical" evidence="1">
    <location>
        <begin position="147"/>
        <end position="169"/>
    </location>
</feature>
<evidence type="ECO:0000256" key="1">
    <source>
        <dbReference type="SAM" id="Phobius"/>
    </source>
</evidence>
<dbReference type="GO" id="GO:0016020">
    <property type="term" value="C:membrane"/>
    <property type="evidence" value="ECO:0007669"/>
    <property type="project" value="TreeGrafter"/>
</dbReference>
<keyword evidence="1" id="KW-0812">Transmembrane</keyword>
<keyword evidence="1" id="KW-0472">Membrane</keyword>
<keyword evidence="1" id="KW-1133">Transmembrane helix</keyword>
<keyword evidence="3" id="KW-0012">Acyltransferase</keyword>
<dbReference type="AlphaFoldDB" id="G6Y3A8"/>
<evidence type="ECO:0000313" key="3">
    <source>
        <dbReference type="EMBL" id="EHH13768.1"/>
    </source>
</evidence>
<keyword evidence="3" id="KW-0808">Transferase</keyword>
<accession>G6Y3A8</accession>
<dbReference type="PATRIC" id="fig|1082933.3.peg.361"/>
<keyword evidence="4" id="KW-1185">Reference proteome</keyword>
<feature type="transmembrane region" description="Helical" evidence="1">
    <location>
        <begin position="258"/>
        <end position="280"/>
    </location>
</feature>
<proteinExistence type="predicted"/>
<dbReference type="eggNOG" id="COG1835">
    <property type="taxonomic scope" value="Bacteria"/>
</dbReference>
<feature type="transmembrane region" description="Helical" evidence="1">
    <location>
        <begin position="226"/>
        <end position="246"/>
    </location>
</feature>
<evidence type="ECO:0000259" key="2">
    <source>
        <dbReference type="Pfam" id="PF01757"/>
    </source>
</evidence>
<dbReference type="InterPro" id="IPR050879">
    <property type="entry name" value="Acyltransferase_3"/>
</dbReference>
<dbReference type="Proteomes" id="UP000002949">
    <property type="component" value="Unassembled WGS sequence"/>
</dbReference>
<feature type="transmembrane region" description="Helical" evidence="1">
    <location>
        <begin position="102"/>
        <end position="127"/>
    </location>
</feature>
<dbReference type="PANTHER" id="PTHR23028:SF53">
    <property type="entry name" value="ACYL_TRANSF_3 DOMAIN-CONTAINING PROTEIN"/>
    <property type="match status" value="1"/>
</dbReference>
<gene>
    <name evidence="3" type="ORF">MEA186_02018</name>
</gene>
<feature type="transmembrane region" description="Helical" evidence="1">
    <location>
        <begin position="292"/>
        <end position="316"/>
    </location>
</feature>
<organism evidence="3 4">
    <name type="scientific">Mesorhizobium amorphae CCNWGS0123</name>
    <dbReference type="NCBI Taxonomy" id="1082933"/>
    <lineage>
        <taxon>Bacteria</taxon>
        <taxon>Pseudomonadati</taxon>
        <taxon>Pseudomonadota</taxon>
        <taxon>Alphaproteobacteria</taxon>
        <taxon>Hyphomicrobiales</taxon>
        <taxon>Phyllobacteriaceae</taxon>
        <taxon>Mesorhizobium</taxon>
    </lineage>
</organism>
<name>G6Y3A8_9HYPH</name>
<dbReference type="EMBL" id="AGSN01000019">
    <property type="protein sequence ID" value="EHH13768.1"/>
    <property type="molecule type" value="Genomic_DNA"/>
</dbReference>
<dbReference type="InterPro" id="IPR002656">
    <property type="entry name" value="Acyl_transf_3_dom"/>
</dbReference>
<feature type="transmembrane region" description="Helical" evidence="1">
    <location>
        <begin position="322"/>
        <end position="340"/>
    </location>
</feature>
<evidence type="ECO:0000313" key="4">
    <source>
        <dbReference type="Proteomes" id="UP000002949"/>
    </source>
</evidence>
<feature type="transmembrane region" description="Helical" evidence="1">
    <location>
        <begin position="20"/>
        <end position="42"/>
    </location>
</feature>
<feature type="transmembrane region" description="Helical" evidence="1">
    <location>
        <begin position="62"/>
        <end position="81"/>
    </location>
</feature>